<reference evidence="3" key="1">
    <citation type="journal article" date="2019" name="Int. J. Syst. Evol. Microbiol.">
        <title>The Global Catalogue of Microorganisms (GCM) 10K type strain sequencing project: providing services to taxonomists for standard genome sequencing and annotation.</title>
        <authorList>
            <consortium name="The Broad Institute Genomics Platform"/>
            <consortium name="The Broad Institute Genome Sequencing Center for Infectious Disease"/>
            <person name="Wu L."/>
            <person name="Ma J."/>
        </authorList>
    </citation>
    <scope>NUCLEOTIDE SEQUENCE [LARGE SCALE GENOMIC DNA]</scope>
    <source>
        <strain evidence="3">KCTC 23707</strain>
    </source>
</reference>
<feature type="domain" description="HicB-like antitoxin of toxin-antitoxin system" evidence="1">
    <location>
        <begin position="6"/>
        <end position="94"/>
    </location>
</feature>
<dbReference type="SUPFAM" id="SSF143100">
    <property type="entry name" value="TTHA1013/TTHA0281-like"/>
    <property type="match status" value="1"/>
</dbReference>
<dbReference type="RefSeq" id="WP_378800523.1">
    <property type="nucleotide sequence ID" value="NZ_JBHUER010000010.1"/>
</dbReference>
<gene>
    <name evidence="2" type="ORF">ACFSCV_15780</name>
</gene>
<dbReference type="PANTHER" id="PTHR34504:SF2">
    <property type="entry name" value="UPF0150 PROTEIN SSL0259"/>
    <property type="match status" value="1"/>
</dbReference>
<proteinExistence type="predicted"/>
<evidence type="ECO:0000313" key="3">
    <source>
        <dbReference type="Proteomes" id="UP001597308"/>
    </source>
</evidence>
<dbReference type="Gene3D" id="3.30.160.250">
    <property type="match status" value="1"/>
</dbReference>
<keyword evidence="3" id="KW-1185">Reference proteome</keyword>
<evidence type="ECO:0000259" key="1">
    <source>
        <dbReference type="Pfam" id="PF15919"/>
    </source>
</evidence>
<comment type="caution">
    <text evidence="2">The sequence shown here is derived from an EMBL/GenBank/DDBJ whole genome shotgun (WGS) entry which is preliminary data.</text>
</comment>
<dbReference type="EMBL" id="JBHUER010000010">
    <property type="protein sequence ID" value="MFD1704468.1"/>
    <property type="molecule type" value="Genomic_DNA"/>
</dbReference>
<dbReference type="Pfam" id="PF15919">
    <property type="entry name" value="HicB_lk_antitox"/>
    <property type="match status" value="1"/>
</dbReference>
<name>A0ABW4KBQ1_9HYPH</name>
<dbReference type="InterPro" id="IPR051404">
    <property type="entry name" value="TA_system_antitoxin"/>
</dbReference>
<sequence length="146" mass="15825">MSDLSYPIVVTPLTEEDGGGFMATVPDLRGCMADGETEIEAIASAHEAILEWIDEARSQNLEIPAPMSGGAKMKEYIQALKNIIDTQTKLFEEQDKLIEGYEAQLRGFRSQLDTLSDQSAPSWGGGTGGFVLATFAASRNKTVEVH</sequence>
<dbReference type="InterPro" id="IPR035069">
    <property type="entry name" value="TTHA1013/TTHA0281-like"/>
</dbReference>
<dbReference type="Proteomes" id="UP001597308">
    <property type="component" value="Unassembled WGS sequence"/>
</dbReference>
<organism evidence="2 3">
    <name type="scientific">Methylopila henanensis</name>
    <dbReference type="NCBI Taxonomy" id="873516"/>
    <lineage>
        <taxon>Bacteria</taxon>
        <taxon>Pseudomonadati</taxon>
        <taxon>Pseudomonadota</taxon>
        <taxon>Alphaproteobacteria</taxon>
        <taxon>Hyphomicrobiales</taxon>
        <taxon>Methylopilaceae</taxon>
        <taxon>Methylopila</taxon>
    </lineage>
</organism>
<accession>A0ABW4KBQ1</accession>
<evidence type="ECO:0000313" key="2">
    <source>
        <dbReference type="EMBL" id="MFD1704468.1"/>
    </source>
</evidence>
<protein>
    <submittedName>
        <fullName evidence="2">Type II toxin-antitoxin system HicB family antitoxin</fullName>
    </submittedName>
</protein>
<dbReference type="PANTHER" id="PTHR34504">
    <property type="entry name" value="ANTITOXIN HICB"/>
    <property type="match status" value="1"/>
</dbReference>
<dbReference type="InterPro" id="IPR031807">
    <property type="entry name" value="HicB-like"/>
</dbReference>